<evidence type="ECO:0000313" key="1">
    <source>
        <dbReference type="EMBL" id="SHO73990.1"/>
    </source>
</evidence>
<dbReference type="RefSeq" id="WP_073584703.1">
    <property type="nucleotide sequence ID" value="NZ_CBCSEA010000017.1"/>
</dbReference>
<dbReference type="EMBL" id="FRYK01000005">
    <property type="protein sequence ID" value="SHO73990.1"/>
    <property type="molecule type" value="Genomic_DNA"/>
</dbReference>
<name>A0A1M7ZYW0_9FLAO</name>
<dbReference type="InterPro" id="IPR008979">
    <property type="entry name" value="Galactose-bd-like_sf"/>
</dbReference>
<dbReference type="InterPro" id="IPR035986">
    <property type="entry name" value="PKD_dom_sf"/>
</dbReference>
<dbReference type="Gene3D" id="2.60.120.430">
    <property type="entry name" value="Galactose-binding lectin"/>
    <property type="match status" value="2"/>
</dbReference>
<sequence>MKNFKHLFLLFVISFFAGCSNEDDGTNLDSISAPTDIGALMTIKQDNSGDVTFLPKGNGVTQFEIYFGDGTVAPAIVSVGNTYTHTYEEGVYEVKIVGVTLDGTKTETIQQLTVSFLPPTDLNVTIVPGPNLTVSVTAEANLETFFRVYFGEVANEVPVDFMENETITYTYAAPGTYPIRVVALSGGVATTEYTENVVITNLFAAPTPTLPAANVISMFSDAYTNVAVDTWRTSWSSADLEEISISGNATKKYSNLNFVGIEATTTPIDAAAMTHFHTDIWSSDFTEFKVKLVDFGADGSFGGGDDVEHEITIPSPAQEEWVPLDIPLSSFTGLTTRSNIAQLIFVGAPSGNTTVYVDNVYFYNELPTLTTAAPTPTLPAANVIAMFSDAYTNVAVDTWRTSWSSATLEEVSVAGNAVKKYSELNFVGVETTSSQINATAMTHFHVDVWSADFTEFKIKLVDFGPNGVFQGGDDTEHEITIAAPAQGSWISLDIPLSDFTGLTSRANIAQLIFVGAPTGNNTVYVDNVYFHN</sequence>
<dbReference type="SUPFAM" id="SSF49299">
    <property type="entry name" value="PKD domain"/>
    <property type="match status" value="1"/>
</dbReference>
<organism evidence="1 2">
    <name type="scientific">Flavobacterium cucumis</name>
    <dbReference type="NCBI Taxonomy" id="416016"/>
    <lineage>
        <taxon>Bacteria</taxon>
        <taxon>Pseudomonadati</taxon>
        <taxon>Bacteroidota</taxon>
        <taxon>Flavobacteriia</taxon>
        <taxon>Flavobacteriales</taxon>
        <taxon>Flavobacteriaceae</taxon>
        <taxon>Flavobacterium</taxon>
    </lineage>
</organism>
<dbReference type="PROSITE" id="PS51257">
    <property type="entry name" value="PROKAR_LIPOPROTEIN"/>
    <property type="match status" value="1"/>
</dbReference>
<gene>
    <name evidence="1" type="ORF">SAMN05443547_2369</name>
</gene>
<dbReference type="Proteomes" id="UP000184611">
    <property type="component" value="Unassembled WGS sequence"/>
</dbReference>
<keyword evidence="2" id="KW-1185">Reference proteome</keyword>
<reference evidence="2" key="1">
    <citation type="submission" date="2016-12" db="EMBL/GenBank/DDBJ databases">
        <authorList>
            <person name="Varghese N."/>
            <person name="Submissions S."/>
        </authorList>
    </citation>
    <scope>NUCLEOTIDE SEQUENCE [LARGE SCALE GENOMIC DNA]</scope>
    <source>
        <strain evidence="2">DSM 18830</strain>
    </source>
</reference>
<protein>
    <recommendedName>
        <fullName evidence="3">PKD domain-containing protein</fullName>
    </recommendedName>
</protein>
<evidence type="ECO:0008006" key="3">
    <source>
        <dbReference type="Google" id="ProtNLM"/>
    </source>
</evidence>
<dbReference type="SUPFAM" id="SSF49785">
    <property type="entry name" value="Galactose-binding domain-like"/>
    <property type="match status" value="1"/>
</dbReference>
<dbReference type="OrthoDB" id="5381604at2"/>
<dbReference type="STRING" id="416016.SAMN05443547_2369"/>
<proteinExistence type="predicted"/>
<evidence type="ECO:0000313" key="2">
    <source>
        <dbReference type="Proteomes" id="UP000184611"/>
    </source>
</evidence>
<dbReference type="AlphaFoldDB" id="A0A1M7ZYW0"/>
<accession>A0A1M7ZYW0</accession>